<dbReference type="Proteomes" id="UP000627838">
    <property type="component" value="Unassembled WGS sequence"/>
</dbReference>
<keyword evidence="2" id="KW-1185">Reference proteome</keyword>
<dbReference type="EMBL" id="JADBDZ010000001">
    <property type="protein sequence ID" value="MBE1534737.1"/>
    <property type="molecule type" value="Genomic_DNA"/>
</dbReference>
<reference evidence="1 2" key="1">
    <citation type="submission" date="2020-10" db="EMBL/GenBank/DDBJ databases">
        <title>Sequencing the genomes of 1000 actinobacteria strains.</title>
        <authorList>
            <person name="Klenk H.-P."/>
        </authorList>
    </citation>
    <scope>NUCLEOTIDE SEQUENCE [LARGE SCALE GENOMIC DNA]</scope>
    <source>
        <strain evidence="1 2">DSM 46744</strain>
    </source>
</reference>
<sequence>MALEQHRYRLSDLRLPSASYARPGRYPAS</sequence>
<organism evidence="1 2">
    <name type="scientific">Actinomadura algeriensis</name>
    <dbReference type="NCBI Taxonomy" id="1679523"/>
    <lineage>
        <taxon>Bacteria</taxon>
        <taxon>Bacillati</taxon>
        <taxon>Actinomycetota</taxon>
        <taxon>Actinomycetes</taxon>
        <taxon>Streptosporangiales</taxon>
        <taxon>Thermomonosporaceae</taxon>
        <taxon>Actinomadura</taxon>
    </lineage>
</organism>
<protein>
    <submittedName>
        <fullName evidence="1">Uncharacterized protein</fullName>
    </submittedName>
</protein>
<name>A0ABR9JVX8_9ACTN</name>
<evidence type="ECO:0000313" key="2">
    <source>
        <dbReference type="Proteomes" id="UP000627838"/>
    </source>
</evidence>
<comment type="caution">
    <text evidence="1">The sequence shown here is derived from an EMBL/GenBank/DDBJ whole genome shotgun (WGS) entry which is preliminary data.</text>
</comment>
<gene>
    <name evidence="1" type="ORF">H4W34_004570</name>
</gene>
<proteinExistence type="predicted"/>
<accession>A0ABR9JVX8</accession>
<evidence type="ECO:0000313" key="1">
    <source>
        <dbReference type="EMBL" id="MBE1534737.1"/>
    </source>
</evidence>